<feature type="domain" description="Arrestin C-terminal-like" evidence="3">
    <location>
        <begin position="180"/>
        <end position="312"/>
    </location>
</feature>
<evidence type="ECO:0000256" key="1">
    <source>
        <dbReference type="ARBA" id="ARBA00005298"/>
    </source>
</evidence>
<dbReference type="Proteomes" id="UP001314205">
    <property type="component" value="Unassembled WGS sequence"/>
</dbReference>
<comment type="caution">
    <text evidence="4">The sequence shown here is derived from an EMBL/GenBank/DDBJ whole genome shotgun (WGS) entry which is preliminary data.</text>
</comment>
<dbReference type="InterPro" id="IPR011021">
    <property type="entry name" value="Arrestin-like_N"/>
</dbReference>
<dbReference type="InterPro" id="IPR014752">
    <property type="entry name" value="Arrestin-like_C"/>
</dbReference>
<dbReference type="SUPFAM" id="SSF81296">
    <property type="entry name" value="E set domains"/>
    <property type="match status" value="2"/>
</dbReference>
<dbReference type="InterPro" id="IPR011022">
    <property type="entry name" value="Arrestin_C-like"/>
</dbReference>
<dbReference type="Pfam" id="PF02752">
    <property type="entry name" value="Arrestin_C"/>
    <property type="match status" value="1"/>
</dbReference>
<reference evidence="4 5" key="1">
    <citation type="submission" date="2023-11" db="EMBL/GenBank/DDBJ databases">
        <authorList>
            <person name="Hedman E."/>
            <person name="Englund M."/>
            <person name="Stromberg M."/>
            <person name="Nyberg Akerstrom W."/>
            <person name="Nylinder S."/>
            <person name="Jareborg N."/>
            <person name="Kallberg Y."/>
            <person name="Kronander E."/>
        </authorList>
    </citation>
    <scope>NUCLEOTIDE SEQUENCE [LARGE SCALE GENOMIC DNA]</scope>
</reference>
<dbReference type="Gene3D" id="2.60.40.640">
    <property type="match status" value="2"/>
</dbReference>
<evidence type="ECO:0000256" key="2">
    <source>
        <dbReference type="ARBA" id="ARBA00022606"/>
    </source>
</evidence>
<dbReference type="AlphaFoldDB" id="A0AAV1KCH2"/>
<gene>
    <name evidence="4" type="ORF">PARMNEM_LOCUS2544</name>
</gene>
<dbReference type="PANTHER" id="PTHR11188">
    <property type="entry name" value="ARRESTIN DOMAIN CONTAINING PROTEIN"/>
    <property type="match status" value="1"/>
</dbReference>
<keyword evidence="5" id="KW-1185">Reference proteome</keyword>
<name>A0AAV1KCH2_9NEOP</name>
<dbReference type="EMBL" id="CAVLGL010000024">
    <property type="protein sequence ID" value="CAK1580798.1"/>
    <property type="molecule type" value="Genomic_DNA"/>
</dbReference>
<organism evidence="4 5">
    <name type="scientific">Parnassius mnemosyne</name>
    <name type="common">clouded apollo</name>
    <dbReference type="NCBI Taxonomy" id="213953"/>
    <lineage>
        <taxon>Eukaryota</taxon>
        <taxon>Metazoa</taxon>
        <taxon>Ecdysozoa</taxon>
        <taxon>Arthropoda</taxon>
        <taxon>Hexapoda</taxon>
        <taxon>Insecta</taxon>
        <taxon>Pterygota</taxon>
        <taxon>Neoptera</taxon>
        <taxon>Endopterygota</taxon>
        <taxon>Lepidoptera</taxon>
        <taxon>Glossata</taxon>
        <taxon>Ditrysia</taxon>
        <taxon>Papilionoidea</taxon>
        <taxon>Papilionidae</taxon>
        <taxon>Parnassiinae</taxon>
        <taxon>Parnassini</taxon>
        <taxon>Parnassius</taxon>
        <taxon>Driopa</taxon>
    </lineage>
</organism>
<comment type="similarity">
    <text evidence="1">Belongs to the arrestin family.</text>
</comment>
<sequence>MNLNSVGFKNGSITLDGPRGIYYSGQVVSGKIEFELNQPLTFSAINVVYHGGASVLWTEPQTEMYSGVKRYTQVEYKAYEEYFNTVQCVCGGDGTSVLHQGSHSIPFEFQIPFTVPSSFSSPLGNVTYKVSAYLEAPPIREELERTFEVVAPLDLNKDESGDAQQPIEMQFEEIYSCCCSTQPISIGVKLPVSGYCPGQPIPITIDAQNNSSTEISKIIFQLIMKERYHSRNPVSEYTPPEKLLATMKKGPIMSNTKRVYTFEMPVPEMIAPHLDNCGIIDLGFFFKVIIKLSGCNDDMEDESEIYIGLIPLEITTRGNRYVHPLSHSLPDDPIPDPNSAPNFTSLPPYMSGGMGTEHKSSATNLLNASNSTPYGSKSNMSTSTVHSINARTSPHSPYLMPSAPYLVQEKPKSYEIGFKI</sequence>
<protein>
    <recommendedName>
        <fullName evidence="3">Arrestin C-terminal-like domain-containing protein</fullName>
    </recommendedName>
</protein>
<dbReference type="InterPro" id="IPR014756">
    <property type="entry name" value="Ig_E-set"/>
</dbReference>
<evidence type="ECO:0000259" key="3">
    <source>
        <dbReference type="SMART" id="SM01017"/>
    </source>
</evidence>
<dbReference type="Pfam" id="PF00339">
    <property type="entry name" value="Arrestin_N"/>
    <property type="match status" value="1"/>
</dbReference>
<proteinExistence type="inferred from homology"/>
<evidence type="ECO:0000313" key="5">
    <source>
        <dbReference type="Proteomes" id="UP001314205"/>
    </source>
</evidence>
<keyword evidence="2" id="KW-0716">Sensory transduction</keyword>
<dbReference type="InterPro" id="IPR050357">
    <property type="entry name" value="Arrestin_domain-protein"/>
</dbReference>
<evidence type="ECO:0000313" key="4">
    <source>
        <dbReference type="EMBL" id="CAK1580798.1"/>
    </source>
</evidence>
<dbReference type="PANTHER" id="PTHR11188:SF176">
    <property type="entry name" value="ARRESTIN DOMAIN-CONTAINING PROTEIN 1"/>
    <property type="match status" value="1"/>
</dbReference>
<accession>A0AAV1KCH2</accession>
<dbReference type="GO" id="GO:0005737">
    <property type="term" value="C:cytoplasm"/>
    <property type="evidence" value="ECO:0007669"/>
    <property type="project" value="TreeGrafter"/>
</dbReference>
<dbReference type="GO" id="GO:0015031">
    <property type="term" value="P:protein transport"/>
    <property type="evidence" value="ECO:0007669"/>
    <property type="project" value="TreeGrafter"/>
</dbReference>
<dbReference type="SMART" id="SM01017">
    <property type="entry name" value="Arrestin_C"/>
    <property type="match status" value="1"/>
</dbReference>